<name>A0A194ULV9_CYTMA</name>
<gene>
    <name evidence="1" type="ORF">VP1G_10488</name>
</gene>
<evidence type="ECO:0000313" key="2">
    <source>
        <dbReference type="Proteomes" id="UP000078576"/>
    </source>
</evidence>
<dbReference type="OrthoDB" id="10600312at2759"/>
<sequence length="382" mass="40729">MAADCGSLHLLQLLLECLDLGMRLLQVLVKTVTLGNELLLPLSEPLLLDLDLLGEPLSEGLLLLLELGVIQLPWTSLAELAGLHLLSAVGLVVKLLGGVDQVEHVGTDENGSELLEIAVILVLDLSNTPRVLTSLHNAAVAGLDVLLGSDDSERHSSHQATRVLSGSLVVLLDRGLSVLLTRASDWVTTYALLELCKVSRAESISLGDDRYQVDARAEALHDLDVERLEGVAGWANEVQASVNTQVDLVISAGLLLLQHVGLVLVVEELDDGHPRVPVVDIVAKSRELLLQLSLCNLDLDSLVDLLLMSPLVVGIVLDGCGEESVDEGSLAETRLAGYHNGEGGASLRDDLVALVWQIGDANWARTAFGRHVDGLKILADEG</sequence>
<evidence type="ECO:0000313" key="1">
    <source>
        <dbReference type="EMBL" id="KUI52641.1"/>
    </source>
</evidence>
<accession>A0A194ULV9</accession>
<dbReference type="Proteomes" id="UP000078576">
    <property type="component" value="Unassembled WGS sequence"/>
</dbReference>
<dbReference type="EMBL" id="KN714666">
    <property type="protein sequence ID" value="KUI52641.1"/>
    <property type="molecule type" value="Genomic_DNA"/>
</dbReference>
<keyword evidence="2" id="KW-1185">Reference proteome</keyword>
<proteinExistence type="predicted"/>
<protein>
    <submittedName>
        <fullName evidence="1">Uncharacterized protein</fullName>
    </submittedName>
</protein>
<dbReference type="AlphaFoldDB" id="A0A194ULV9"/>
<organism evidence="1 2">
    <name type="scientific">Cytospora mali</name>
    <name type="common">Apple Valsa canker fungus</name>
    <name type="synonym">Valsa mali</name>
    <dbReference type="NCBI Taxonomy" id="578113"/>
    <lineage>
        <taxon>Eukaryota</taxon>
        <taxon>Fungi</taxon>
        <taxon>Dikarya</taxon>
        <taxon>Ascomycota</taxon>
        <taxon>Pezizomycotina</taxon>
        <taxon>Sordariomycetes</taxon>
        <taxon>Sordariomycetidae</taxon>
        <taxon>Diaporthales</taxon>
        <taxon>Cytosporaceae</taxon>
        <taxon>Cytospora</taxon>
    </lineage>
</organism>
<reference evidence="2" key="1">
    <citation type="submission" date="2014-12" db="EMBL/GenBank/DDBJ databases">
        <title>Genome Sequence of Valsa Canker Pathogens Uncovers a Specific Adaption of Colonization on Woody Bark.</title>
        <authorList>
            <person name="Yin Z."/>
            <person name="Liu H."/>
            <person name="Gao X."/>
            <person name="Li Z."/>
            <person name="Song N."/>
            <person name="Ke X."/>
            <person name="Dai Q."/>
            <person name="Wu Y."/>
            <person name="Sun Y."/>
            <person name="Xu J.-R."/>
            <person name="Kang Z.K."/>
            <person name="Wang L."/>
            <person name="Huang L."/>
        </authorList>
    </citation>
    <scope>NUCLEOTIDE SEQUENCE [LARGE SCALE GENOMIC DNA]</scope>
    <source>
        <strain evidence="2">SXYL134</strain>
    </source>
</reference>